<sequence>MQPIQRFFASTPVCLIFIFLTTTGFGFLETDFRDASRRVRDSRDFPNRYSIDNPPFRRETIRQKDRIYENLYDRRSFRTGTYRQPSERSTNALERDSRSGSIRENVRFNDNRERFFQERSRSLQDDRTRVRSSEMIRDLQFRLQSLNRARQAREAHRTRLISVSNDRSSLDERSRRTGESRENRESRRNMESRRNVEIMRNMESRRNVESMRSRESMRNVENRRNMETRRIVEIRRNVEPPAYRARSTRTIDSDRLVREDRRQRSTRIEAPIRFAERRMRFADNSERERSISRSNVENRDRTVDSRRFRESPSRVQASSNSRTPRFLSRNGGLSGEGGALSRRSLERETLSGDLVRSRSISDASNYMEKEVDGSSNFNACINVIQVLLGAYLVGQLVARSSKKRGFEFQNLLPFASMKQKVE</sequence>
<feature type="compositionally biased region" description="Polar residues" evidence="1">
    <location>
        <begin position="313"/>
        <end position="323"/>
    </location>
</feature>
<evidence type="ECO:0000256" key="2">
    <source>
        <dbReference type="SAM" id="Phobius"/>
    </source>
</evidence>
<accession>A0A9N9TQA5</accession>
<protein>
    <submittedName>
        <fullName evidence="3">Uncharacterized protein</fullName>
    </submittedName>
</protein>
<name>A0A9N9TQA5_PHYSR</name>
<dbReference type="EMBL" id="OU900096">
    <property type="protein sequence ID" value="CAG9859735.1"/>
    <property type="molecule type" value="Genomic_DNA"/>
</dbReference>
<keyword evidence="2" id="KW-1133">Transmembrane helix</keyword>
<feature type="compositionally biased region" description="Basic and acidic residues" evidence="1">
    <location>
        <begin position="168"/>
        <end position="193"/>
    </location>
</feature>
<dbReference type="Proteomes" id="UP001153712">
    <property type="component" value="Chromosome 3"/>
</dbReference>
<evidence type="ECO:0000313" key="4">
    <source>
        <dbReference type="Proteomes" id="UP001153712"/>
    </source>
</evidence>
<keyword evidence="2" id="KW-0472">Membrane</keyword>
<keyword evidence="4" id="KW-1185">Reference proteome</keyword>
<feature type="region of interest" description="Disordered" evidence="1">
    <location>
        <begin position="80"/>
        <end position="102"/>
    </location>
</feature>
<reference evidence="3" key="1">
    <citation type="submission" date="2022-01" db="EMBL/GenBank/DDBJ databases">
        <authorList>
            <person name="King R."/>
        </authorList>
    </citation>
    <scope>NUCLEOTIDE SEQUENCE</scope>
</reference>
<feature type="compositionally biased region" description="Basic and acidic residues" evidence="1">
    <location>
        <begin position="282"/>
        <end position="312"/>
    </location>
</feature>
<gene>
    <name evidence="3" type="ORF">PHYEVI_LOCUS6103</name>
</gene>
<organism evidence="3 4">
    <name type="scientific">Phyllotreta striolata</name>
    <name type="common">Striped flea beetle</name>
    <name type="synonym">Crioceris striolata</name>
    <dbReference type="NCBI Taxonomy" id="444603"/>
    <lineage>
        <taxon>Eukaryota</taxon>
        <taxon>Metazoa</taxon>
        <taxon>Ecdysozoa</taxon>
        <taxon>Arthropoda</taxon>
        <taxon>Hexapoda</taxon>
        <taxon>Insecta</taxon>
        <taxon>Pterygota</taxon>
        <taxon>Neoptera</taxon>
        <taxon>Endopterygota</taxon>
        <taxon>Coleoptera</taxon>
        <taxon>Polyphaga</taxon>
        <taxon>Cucujiformia</taxon>
        <taxon>Chrysomeloidea</taxon>
        <taxon>Chrysomelidae</taxon>
        <taxon>Galerucinae</taxon>
        <taxon>Alticini</taxon>
        <taxon>Phyllotreta</taxon>
    </lineage>
</organism>
<feature type="region of interest" description="Disordered" evidence="1">
    <location>
        <begin position="153"/>
        <end position="193"/>
    </location>
</feature>
<feature type="compositionally biased region" description="Polar residues" evidence="1">
    <location>
        <begin position="80"/>
        <end position="92"/>
    </location>
</feature>
<dbReference type="AlphaFoldDB" id="A0A9N9TQA5"/>
<feature type="transmembrane region" description="Helical" evidence="2">
    <location>
        <begin position="7"/>
        <end position="28"/>
    </location>
</feature>
<proteinExistence type="predicted"/>
<keyword evidence="2" id="KW-0812">Transmembrane</keyword>
<dbReference type="OrthoDB" id="6784762at2759"/>
<evidence type="ECO:0000313" key="3">
    <source>
        <dbReference type="EMBL" id="CAG9859735.1"/>
    </source>
</evidence>
<evidence type="ECO:0000256" key="1">
    <source>
        <dbReference type="SAM" id="MobiDB-lite"/>
    </source>
</evidence>
<feature type="region of interest" description="Disordered" evidence="1">
    <location>
        <begin position="282"/>
        <end position="339"/>
    </location>
</feature>